<reference evidence="4" key="1">
    <citation type="submission" date="2016-12" db="EMBL/GenBank/DDBJ databases">
        <authorList>
            <person name="Varghese N."/>
            <person name="Submissions S."/>
        </authorList>
    </citation>
    <scope>NUCLEOTIDE SEQUENCE [LARGE SCALE GENOMIC DNA]</scope>
    <source>
        <strain evidence="4">DSM 25035</strain>
    </source>
</reference>
<proteinExistence type="predicted"/>
<feature type="region of interest" description="Disordered" evidence="1">
    <location>
        <begin position="290"/>
        <end position="314"/>
    </location>
</feature>
<evidence type="ECO:0000313" key="3">
    <source>
        <dbReference type="EMBL" id="SHO62475.1"/>
    </source>
</evidence>
<dbReference type="STRING" id="1073327.SAMN04488108_2101"/>
<protein>
    <recommendedName>
        <fullName evidence="2">DUF4097 domain-containing protein</fullName>
    </recommendedName>
</protein>
<dbReference type="AlphaFoldDB" id="A0A1M7ZC44"/>
<dbReference type="Proteomes" id="UP000184609">
    <property type="component" value="Unassembled WGS sequence"/>
</dbReference>
<dbReference type="InterPro" id="IPR025164">
    <property type="entry name" value="Toastrack_DUF4097"/>
</dbReference>
<accession>A0A1M7ZC44</accession>
<dbReference type="EMBL" id="FRXN01000003">
    <property type="protein sequence ID" value="SHO62475.1"/>
    <property type="molecule type" value="Genomic_DNA"/>
</dbReference>
<gene>
    <name evidence="3" type="ORF">SAMN04488108_2101</name>
</gene>
<feature type="domain" description="DUF4097" evidence="2">
    <location>
        <begin position="95"/>
        <end position="310"/>
    </location>
</feature>
<dbReference type="RefSeq" id="WP_073571768.1">
    <property type="nucleotide sequence ID" value="NZ_FRXN01000003.1"/>
</dbReference>
<keyword evidence="4" id="KW-1185">Reference proteome</keyword>
<sequence>MNTRPIFPILFLFAFFQLGLTEAFSQDNKEPFRTERFSISEGTTLETELSGSSIAIERGNVSEMVVHMFLKKNGEYFLESDSETQDFLEDFDVDVHQSGKTVTISAKPKSNFNFSWGSKPSLSFLVITPGDLDTHIRTSGGSVSLQQINGTHDLASSGGSIRVADSKGEVISKSSGGSISLTDFVGEVDVRTSGGSIKIEGLEGDLIASTSGGGMSLSHISGSIDASSSGGSIKASLDRVDGDMNFKSSGGSIQVALTDNAKFDIEVRGGGIRSDLDHFNGTITKDKISGSVNGGGPAISMQSSGGSIRVSNTD</sequence>
<evidence type="ECO:0000313" key="4">
    <source>
        <dbReference type="Proteomes" id="UP000184609"/>
    </source>
</evidence>
<name>A0A1M7ZC44_9BACT</name>
<feature type="compositionally biased region" description="Polar residues" evidence="1">
    <location>
        <begin position="300"/>
        <end position="314"/>
    </location>
</feature>
<evidence type="ECO:0000256" key="1">
    <source>
        <dbReference type="SAM" id="MobiDB-lite"/>
    </source>
</evidence>
<evidence type="ECO:0000259" key="2">
    <source>
        <dbReference type="Pfam" id="PF13349"/>
    </source>
</evidence>
<organism evidence="3 4">
    <name type="scientific">Algoriphagus zhangzhouensis</name>
    <dbReference type="NCBI Taxonomy" id="1073327"/>
    <lineage>
        <taxon>Bacteria</taxon>
        <taxon>Pseudomonadati</taxon>
        <taxon>Bacteroidota</taxon>
        <taxon>Cytophagia</taxon>
        <taxon>Cytophagales</taxon>
        <taxon>Cyclobacteriaceae</taxon>
        <taxon>Algoriphagus</taxon>
    </lineage>
</organism>
<dbReference type="OrthoDB" id="1523429at2"/>
<dbReference type="Pfam" id="PF13349">
    <property type="entry name" value="DUF4097"/>
    <property type="match status" value="1"/>
</dbReference>